<dbReference type="AlphaFoldDB" id="A0A264W7A0"/>
<gene>
    <name evidence="1" type="ORF">CF394_00720</name>
</gene>
<keyword evidence="2" id="KW-1185">Reference proteome</keyword>
<dbReference type="RefSeq" id="WP_094941367.1">
    <property type="nucleotide sequence ID" value="NZ_NOKQ01000128.1"/>
</dbReference>
<dbReference type="Proteomes" id="UP000217065">
    <property type="component" value="Unassembled WGS sequence"/>
</dbReference>
<evidence type="ECO:0000313" key="1">
    <source>
        <dbReference type="EMBL" id="OZS79460.1"/>
    </source>
</evidence>
<sequence length="139" mass="16023">MSRRKDLNKKRMAIIKEMNELSHQRCEKCRAGAKVKSSELDCCDASKRTVELGKELLRLKGREIVPFDDEVESKKDRKPVMDHSKYKEIAEMNGICYSTYVSRVNNGIPMDVAATYTTEGIREWRKRHDKQSSASGETH</sequence>
<protein>
    <submittedName>
        <fullName evidence="1">Uncharacterized protein</fullName>
    </submittedName>
</protein>
<evidence type="ECO:0000313" key="2">
    <source>
        <dbReference type="Proteomes" id="UP000217065"/>
    </source>
</evidence>
<proteinExistence type="predicted"/>
<accession>A0A264W7A0</accession>
<comment type="caution">
    <text evidence="1">The sequence shown here is derived from an EMBL/GenBank/DDBJ whole genome shotgun (WGS) entry which is preliminary data.</text>
</comment>
<dbReference type="EMBL" id="NOKQ01000128">
    <property type="protein sequence ID" value="OZS79460.1"/>
    <property type="molecule type" value="Genomic_DNA"/>
</dbReference>
<reference evidence="1 2" key="1">
    <citation type="submission" date="2017-07" db="EMBL/GenBank/DDBJ databases">
        <title>Tetzosporium hominis gen.nov. sp.nov.</title>
        <authorList>
            <person name="Tetz G."/>
            <person name="Tetz V."/>
        </authorList>
    </citation>
    <scope>NUCLEOTIDE SEQUENCE [LARGE SCALE GENOMIC DNA]</scope>
    <source>
        <strain evidence="1 2">VT-49</strain>
    </source>
</reference>
<name>A0A264W7A0_9BACL</name>
<organism evidence="1 2">
    <name type="scientific">Tetzosporium hominis</name>
    <dbReference type="NCBI Taxonomy" id="2020506"/>
    <lineage>
        <taxon>Bacteria</taxon>
        <taxon>Bacillati</taxon>
        <taxon>Bacillota</taxon>
        <taxon>Bacilli</taxon>
        <taxon>Bacillales</taxon>
        <taxon>Caryophanaceae</taxon>
        <taxon>Tetzosporium</taxon>
    </lineage>
</organism>